<gene>
    <name evidence="1" type="ORF">AVESOBMORE_256</name>
</gene>
<dbReference type="RefSeq" id="YP_009206611.1">
    <property type="nucleotide sequence ID" value="NC_028887.1"/>
</dbReference>
<dbReference type="Proteomes" id="UP000204647">
    <property type="component" value="Segment"/>
</dbReference>
<dbReference type="KEGG" id="vg:26632841"/>
<dbReference type="OrthoDB" id="33444at10239"/>
<organism evidence="1 2">
    <name type="scientific">Bacillus phage AvesoBmore</name>
    <dbReference type="NCBI Taxonomy" id="1698451"/>
    <lineage>
        <taxon>Viruses</taxon>
        <taxon>Duplodnaviria</taxon>
        <taxon>Heunggongvirae</taxon>
        <taxon>Uroviricota</taxon>
        <taxon>Caudoviricetes</taxon>
        <taxon>Herelleviridae</taxon>
        <taxon>Bastillevirinae</taxon>
        <taxon>Bequatrovirus</taxon>
        <taxon>Bequatrovirus avesobmore</taxon>
    </lineage>
</organism>
<dbReference type="GeneID" id="26632841"/>
<accession>A0A0K2D0P4</accession>
<proteinExistence type="predicted"/>
<name>A0A0K2D0P4_9CAUD</name>
<reference evidence="1 2" key="1">
    <citation type="journal article" date="2015" name="Genome Announc.">
        <title>Genome Sequences of Two Bacillus cereus Group Bacteriophages, Eyuki and AvesoBmore.</title>
        <authorList>
            <person name="Erill I."/>
            <person name="Caruso S.M."/>
        </authorList>
    </citation>
    <scope>NUCLEOTIDE SEQUENCE [LARGE SCALE GENOMIC DNA]</scope>
</reference>
<evidence type="ECO:0008006" key="3">
    <source>
        <dbReference type="Google" id="ProtNLM"/>
    </source>
</evidence>
<keyword evidence="2" id="KW-1185">Reference proteome</keyword>
<dbReference type="PROSITE" id="PS51257">
    <property type="entry name" value="PROKAR_LIPOPROTEIN"/>
    <property type="match status" value="1"/>
</dbReference>
<protein>
    <recommendedName>
        <fullName evidence="3">Lipoprotein</fullName>
    </recommendedName>
</protein>
<sequence length="105" mass="11707">MFKKIALVVPLLFLGACGTEDKLVTVENAEIVEIDGLGCTQRFCNYYITVKKGETSVKLRSSELVAKASTKGSKIKFTYNPETLEIETMMFTDFDPKEENKDGAK</sequence>
<evidence type="ECO:0000313" key="1">
    <source>
        <dbReference type="EMBL" id="ALA13242.1"/>
    </source>
</evidence>
<dbReference type="EMBL" id="KT307976">
    <property type="protein sequence ID" value="ALA13242.1"/>
    <property type="molecule type" value="Genomic_DNA"/>
</dbReference>
<evidence type="ECO:0000313" key="2">
    <source>
        <dbReference type="Proteomes" id="UP000204647"/>
    </source>
</evidence>